<dbReference type="InterPro" id="IPR012292">
    <property type="entry name" value="Globin/Proto"/>
</dbReference>
<accession>A0A914EKB3</accession>
<evidence type="ECO:0000313" key="2">
    <source>
        <dbReference type="WBParaSite" id="ACRNAN_scaffold9053.g22520.t1"/>
    </source>
</evidence>
<dbReference type="InterPro" id="IPR009050">
    <property type="entry name" value="Globin-like_sf"/>
</dbReference>
<sequence length="143" mass="16520">MVNTDLLKKHASQYKITKDTAGEYHKQLFKLHRDVAEDYGAEDIDPDAVGKAQKYIMFGMSELQYFFRLPEAFGDDRKWRSALSTFKEHYDDVGVPLSKFNKTTDAFLAAMEKNAGGVTAEQKKDWTELLKTAYDNMKSWGWF</sequence>
<dbReference type="Gene3D" id="1.10.490.10">
    <property type="entry name" value="Globins"/>
    <property type="match status" value="1"/>
</dbReference>
<dbReference type="GO" id="GO:0019825">
    <property type="term" value="F:oxygen binding"/>
    <property type="evidence" value="ECO:0007669"/>
    <property type="project" value="InterPro"/>
</dbReference>
<dbReference type="WBParaSite" id="ACRNAN_scaffold9053.g22520.t1">
    <property type="protein sequence ID" value="ACRNAN_scaffold9053.g22520.t1"/>
    <property type="gene ID" value="ACRNAN_scaffold9053.g22520"/>
</dbReference>
<protein>
    <submittedName>
        <fullName evidence="2">Globin</fullName>
    </submittedName>
</protein>
<dbReference type="GO" id="GO:0020037">
    <property type="term" value="F:heme binding"/>
    <property type="evidence" value="ECO:0007669"/>
    <property type="project" value="InterPro"/>
</dbReference>
<organism evidence="1 2">
    <name type="scientific">Acrobeloides nanus</name>
    <dbReference type="NCBI Taxonomy" id="290746"/>
    <lineage>
        <taxon>Eukaryota</taxon>
        <taxon>Metazoa</taxon>
        <taxon>Ecdysozoa</taxon>
        <taxon>Nematoda</taxon>
        <taxon>Chromadorea</taxon>
        <taxon>Rhabditida</taxon>
        <taxon>Tylenchina</taxon>
        <taxon>Cephalobomorpha</taxon>
        <taxon>Cephaloboidea</taxon>
        <taxon>Cephalobidae</taxon>
        <taxon>Acrobeloides</taxon>
    </lineage>
</organism>
<keyword evidence="1" id="KW-1185">Reference proteome</keyword>
<reference evidence="2" key="1">
    <citation type="submission" date="2022-11" db="UniProtKB">
        <authorList>
            <consortium name="WormBaseParasite"/>
        </authorList>
    </citation>
    <scope>IDENTIFICATION</scope>
</reference>
<evidence type="ECO:0000313" key="1">
    <source>
        <dbReference type="Proteomes" id="UP000887540"/>
    </source>
</evidence>
<name>A0A914EKB3_9BILA</name>
<dbReference type="AlphaFoldDB" id="A0A914EKB3"/>
<dbReference type="Proteomes" id="UP000887540">
    <property type="component" value="Unplaced"/>
</dbReference>
<proteinExistence type="predicted"/>
<dbReference type="SUPFAM" id="SSF46458">
    <property type="entry name" value="Globin-like"/>
    <property type="match status" value="1"/>
</dbReference>